<keyword evidence="8" id="KW-1185">Reference proteome</keyword>
<dbReference type="InterPro" id="IPR005821">
    <property type="entry name" value="Ion_trans_dom"/>
</dbReference>
<evidence type="ECO:0000256" key="5">
    <source>
        <dbReference type="SAM" id="Phobius"/>
    </source>
</evidence>
<evidence type="ECO:0000256" key="3">
    <source>
        <dbReference type="ARBA" id="ARBA00022989"/>
    </source>
</evidence>
<keyword evidence="3 5" id="KW-1133">Transmembrane helix</keyword>
<evidence type="ECO:0000256" key="2">
    <source>
        <dbReference type="ARBA" id="ARBA00022692"/>
    </source>
</evidence>
<organism evidence="7 8">
    <name type="scientific">Blepharisma stoltei</name>
    <dbReference type="NCBI Taxonomy" id="1481888"/>
    <lineage>
        <taxon>Eukaryota</taxon>
        <taxon>Sar</taxon>
        <taxon>Alveolata</taxon>
        <taxon>Ciliophora</taxon>
        <taxon>Postciliodesmatophora</taxon>
        <taxon>Heterotrichea</taxon>
        <taxon>Heterotrichida</taxon>
        <taxon>Blepharismidae</taxon>
        <taxon>Blepharisma</taxon>
    </lineage>
</organism>
<dbReference type="GO" id="GO:0016020">
    <property type="term" value="C:membrane"/>
    <property type="evidence" value="ECO:0007669"/>
    <property type="project" value="UniProtKB-SubCell"/>
</dbReference>
<accession>A0AAU9JVZ5</accession>
<dbReference type="InterPro" id="IPR027359">
    <property type="entry name" value="Volt_channel_dom_sf"/>
</dbReference>
<dbReference type="Proteomes" id="UP001162131">
    <property type="component" value="Unassembled WGS sequence"/>
</dbReference>
<dbReference type="PANTHER" id="PTHR38483:SF1">
    <property type="entry name" value="ION TRANSPORT DOMAIN-CONTAINING PROTEIN"/>
    <property type="match status" value="1"/>
</dbReference>
<dbReference type="EMBL" id="CAJZBQ010000048">
    <property type="protein sequence ID" value="CAG9329780.1"/>
    <property type="molecule type" value="Genomic_DNA"/>
</dbReference>
<evidence type="ECO:0000259" key="6">
    <source>
        <dbReference type="Pfam" id="PF00520"/>
    </source>
</evidence>
<dbReference type="Gene3D" id="1.20.120.350">
    <property type="entry name" value="Voltage-gated potassium channels. Chain C"/>
    <property type="match status" value="1"/>
</dbReference>
<feature type="domain" description="Ion transport" evidence="6">
    <location>
        <begin position="40"/>
        <end position="159"/>
    </location>
</feature>
<protein>
    <recommendedName>
        <fullName evidence="6">Ion transport domain-containing protein</fullName>
    </recommendedName>
</protein>
<comment type="caution">
    <text evidence="7">The sequence shown here is derived from an EMBL/GenBank/DDBJ whole genome shotgun (WGS) entry which is preliminary data.</text>
</comment>
<dbReference type="SUPFAM" id="SSF81324">
    <property type="entry name" value="Voltage-gated potassium channels"/>
    <property type="match status" value="1"/>
</dbReference>
<gene>
    <name evidence="7" type="ORF">BSTOLATCC_MIC49399</name>
</gene>
<dbReference type="AlphaFoldDB" id="A0AAU9JVZ5"/>
<evidence type="ECO:0000313" key="8">
    <source>
        <dbReference type="Proteomes" id="UP001162131"/>
    </source>
</evidence>
<reference evidence="7" key="1">
    <citation type="submission" date="2021-09" db="EMBL/GenBank/DDBJ databases">
        <authorList>
            <consortium name="AG Swart"/>
            <person name="Singh M."/>
            <person name="Singh A."/>
            <person name="Seah K."/>
            <person name="Emmerich C."/>
        </authorList>
    </citation>
    <scope>NUCLEOTIDE SEQUENCE</scope>
    <source>
        <strain evidence="7">ATCC30299</strain>
    </source>
</reference>
<evidence type="ECO:0000256" key="4">
    <source>
        <dbReference type="ARBA" id="ARBA00023136"/>
    </source>
</evidence>
<feature type="transmembrane region" description="Helical" evidence="5">
    <location>
        <begin position="134"/>
        <end position="154"/>
    </location>
</feature>
<dbReference type="GO" id="GO:0005216">
    <property type="term" value="F:monoatomic ion channel activity"/>
    <property type="evidence" value="ECO:0007669"/>
    <property type="project" value="InterPro"/>
</dbReference>
<feature type="transmembrane region" description="Helical" evidence="5">
    <location>
        <begin position="67"/>
        <end position="90"/>
    </location>
</feature>
<dbReference type="PANTHER" id="PTHR38483">
    <property type="entry name" value="CHROMOSOME 1, WHOLE GENOME SHOTGUN SEQUENCE"/>
    <property type="match status" value="1"/>
</dbReference>
<keyword evidence="2 5" id="KW-0812">Transmembrane</keyword>
<evidence type="ECO:0000256" key="1">
    <source>
        <dbReference type="ARBA" id="ARBA00004141"/>
    </source>
</evidence>
<evidence type="ECO:0000313" key="7">
    <source>
        <dbReference type="EMBL" id="CAG9329780.1"/>
    </source>
</evidence>
<feature type="transmembrane region" description="Helical" evidence="5">
    <location>
        <begin position="40"/>
        <end position="61"/>
    </location>
</feature>
<proteinExistence type="predicted"/>
<dbReference type="Pfam" id="PF00520">
    <property type="entry name" value="Ion_trans"/>
    <property type="match status" value="1"/>
</dbReference>
<keyword evidence="4 5" id="KW-0472">Membrane</keyword>
<name>A0AAU9JVZ5_9CILI</name>
<feature type="transmembrane region" description="Helical" evidence="5">
    <location>
        <begin position="102"/>
        <end position="122"/>
    </location>
</feature>
<sequence>MEASKSLTPNPHVSTIIKVNESSNCKNCIKSIYFSKITQILYILLIIACLFTTVWIIIEYGHFQDPLWFVILEWVIAVAVMLELIARLYIFGCAWFFKTWINIIDLILTVASSIAIVITFYVDFEREDDLPGVAGNIILAVRNFVTLIRVIMFIKRLRNAGVKSVHIDSLHSGESNSPLIPSKS</sequence>
<comment type="subcellular location">
    <subcellularLocation>
        <location evidence="1">Membrane</location>
        <topology evidence="1">Multi-pass membrane protein</topology>
    </subcellularLocation>
</comment>